<feature type="region of interest" description="Disordered" evidence="5">
    <location>
        <begin position="52"/>
        <end position="90"/>
    </location>
</feature>
<keyword evidence="3" id="KW-0998">Cell outer membrane</keyword>
<dbReference type="PROSITE" id="PS51123">
    <property type="entry name" value="OMPA_2"/>
    <property type="match status" value="1"/>
</dbReference>
<dbReference type="RefSeq" id="WP_342687444.1">
    <property type="nucleotide sequence ID" value="NZ_JAZBJM010000006.1"/>
</dbReference>
<evidence type="ECO:0000256" key="6">
    <source>
        <dbReference type="SAM" id="SignalP"/>
    </source>
</evidence>
<protein>
    <submittedName>
        <fullName evidence="8">OmpA family protein</fullName>
    </submittedName>
</protein>
<keyword evidence="2 4" id="KW-0472">Membrane</keyword>
<dbReference type="EMBL" id="JAZBJM010000006">
    <property type="protein sequence ID" value="MEM0518665.1"/>
    <property type="molecule type" value="Genomic_DNA"/>
</dbReference>
<dbReference type="EMBL" id="JBANCF010000006">
    <property type="protein sequence ID" value="MEM0573739.1"/>
    <property type="molecule type" value="Genomic_DNA"/>
</dbReference>
<feature type="compositionally biased region" description="Low complexity" evidence="5">
    <location>
        <begin position="65"/>
        <end position="90"/>
    </location>
</feature>
<dbReference type="InterPro" id="IPR036737">
    <property type="entry name" value="OmpA-like_sf"/>
</dbReference>
<evidence type="ECO:0000313" key="10">
    <source>
        <dbReference type="Proteomes" id="UP001388259"/>
    </source>
</evidence>
<keyword evidence="6" id="KW-0732">Signal</keyword>
<dbReference type="InterPro" id="IPR006665">
    <property type="entry name" value="OmpA-like"/>
</dbReference>
<feature type="chain" id="PRO_5044220488" evidence="6">
    <location>
        <begin position="27"/>
        <end position="438"/>
    </location>
</feature>
<reference evidence="8 11" key="1">
    <citation type="submission" date="2024-01" db="EMBL/GenBank/DDBJ databases">
        <title>Aequorivita flavus sp. nov., isolated from deep-sea sediment.</title>
        <authorList>
            <person name="Chen X."/>
        </authorList>
    </citation>
    <scope>NUCLEOTIDE SEQUENCE</scope>
    <source>
        <strain evidence="8">MCCC 1A16923</strain>
        <strain evidence="9 11">MCCC 1A16935</strain>
    </source>
</reference>
<evidence type="ECO:0000256" key="5">
    <source>
        <dbReference type="SAM" id="MobiDB-lite"/>
    </source>
</evidence>
<feature type="domain" description="OmpA-like" evidence="7">
    <location>
        <begin position="323"/>
        <end position="438"/>
    </location>
</feature>
<keyword evidence="11" id="KW-1185">Reference proteome</keyword>
<proteinExistence type="predicted"/>
<evidence type="ECO:0000256" key="1">
    <source>
        <dbReference type="ARBA" id="ARBA00004442"/>
    </source>
</evidence>
<comment type="caution">
    <text evidence="8">The sequence shown here is derived from an EMBL/GenBank/DDBJ whole genome shotgun (WGS) entry which is preliminary data.</text>
</comment>
<accession>A0AB35YRF4</accession>
<evidence type="ECO:0000256" key="3">
    <source>
        <dbReference type="ARBA" id="ARBA00023237"/>
    </source>
</evidence>
<dbReference type="PRINTS" id="PR01021">
    <property type="entry name" value="OMPADOMAIN"/>
</dbReference>
<name>A0AB35YRF4_9FLAO</name>
<evidence type="ECO:0000256" key="2">
    <source>
        <dbReference type="ARBA" id="ARBA00023136"/>
    </source>
</evidence>
<dbReference type="Proteomes" id="UP001390963">
    <property type="component" value="Unassembled WGS sequence"/>
</dbReference>
<dbReference type="AlphaFoldDB" id="A0AB35YRF4"/>
<dbReference type="PANTHER" id="PTHR30329:SF21">
    <property type="entry name" value="LIPOPROTEIN YIAD-RELATED"/>
    <property type="match status" value="1"/>
</dbReference>
<feature type="signal peptide" evidence="6">
    <location>
        <begin position="1"/>
        <end position="26"/>
    </location>
</feature>
<organism evidence="8 10">
    <name type="scientific">Aequorivita flava</name>
    <dbReference type="NCBI Taxonomy" id="3114371"/>
    <lineage>
        <taxon>Bacteria</taxon>
        <taxon>Pseudomonadati</taxon>
        <taxon>Bacteroidota</taxon>
        <taxon>Flavobacteriia</taxon>
        <taxon>Flavobacteriales</taxon>
        <taxon>Flavobacteriaceae</taxon>
        <taxon>Aequorivita</taxon>
    </lineage>
</organism>
<evidence type="ECO:0000313" key="11">
    <source>
        <dbReference type="Proteomes" id="UP001390963"/>
    </source>
</evidence>
<dbReference type="SUPFAM" id="SSF103088">
    <property type="entry name" value="OmpA-like"/>
    <property type="match status" value="1"/>
</dbReference>
<dbReference type="Pfam" id="PF00691">
    <property type="entry name" value="OmpA"/>
    <property type="match status" value="1"/>
</dbReference>
<dbReference type="InterPro" id="IPR050330">
    <property type="entry name" value="Bact_OuterMem_StrucFunc"/>
</dbReference>
<gene>
    <name evidence="9" type="ORF">VZD24_09440</name>
    <name evidence="8" type="ORF">VZD85_09905</name>
</gene>
<dbReference type="InterPro" id="IPR006664">
    <property type="entry name" value="OMP_bac"/>
</dbReference>
<evidence type="ECO:0000256" key="4">
    <source>
        <dbReference type="PROSITE-ProRule" id="PRU00473"/>
    </source>
</evidence>
<dbReference type="Gene3D" id="3.30.1330.60">
    <property type="entry name" value="OmpA-like domain"/>
    <property type="match status" value="1"/>
</dbReference>
<evidence type="ECO:0000313" key="9">
    <source>
        <dbReference type="EMBL" id="MEM0573739.1"/>
    </source>
</evidence>
<evidence type="ECO:0000259" key="7">
    <source>
        <dbReference type="PROSITE" id="PS51123"/>
    </source>
</evidence>
<evidence type="ECO:0000313" key="8">
    <source>
        <dbReference type="EMBL" id="MEM0518665.1"/>
    </source>
</evidence>
<sequence>MKNKNFITALIVSVLVAFLGVQTAEAQIWKKLGKKSEDVITRKLEKKVEKDTGKAMDTLLGNDGGSSSSGTSNDGTSNGNSGEPNGGSNTEVAQTETATVTMYKKSDWVPGEDIILFDDFADDPVGDFPQLWNTKGSGELVTLSDNPKQKWLKMYNYTKYEPDLPKNLPKDFTVEFDVRAFNLKNNNTSQTAGFYVYLADGVKPLKLGQRYVYSYFSPYPNWVKAQNLKSIDHQGEGEMAVGRTERDIRQAFQKGMHVAISVKEKRYRMYVNGEKIFDAPRAINDSKNFGSIIFDSYGLKDDQAILLTNLRVAEGLPEPRTKLFKTGSYSTTAITFDVDSDKLKPEAYGILKEIAEAINSEQGKNILITGHTDSDGSDEHNMDLSNRRAASVKNALVNEFGVSEARLTTQGKGESDPVASNDTALNKAKNRRTEFKLL</sequence>
<comment type="subcellular location">
    <subcellularLocation>
        <location evidence="1">Cell outer membrane</location>
    </subcellularLocation>
</comment>
<dbReference type="PANTHER" id="PTHR30329">
    <property type="entry name" value="STATOR ELEMENT OF FLAGELLAR MOTOR COMPLEX"/>
    <property type="match status" value="1"/>
</dbReference>
<dbReference type="CDD" id="cd07185">
    <property type="entry name" value="OmpA_C-like"/>
    <property type="match status" value="1"/>
</dbReference>
<dbReference type="Proteomes" id="UP001388259">
    <property type="component" value="Unassembled WGS sequence"/>
</dbReference>
<dbReference type="GO" id="GO:0009279">
    <property type="term" value="C:cell outer membrane"/>
    <property type="evidence" value="ECO:0007669"/>
    <property type="project" value="UniProtKB-SubCell"/>
</dbReference>